<dbReference type="PANTHER" id="PTHR17098">
    <property type="entry name" value="NADH-UBIQUINONE OXIDOREDUCTASE MWFE SUBUNIT"/>
    <property type="match status" value="1"/>
</dbReference>
<evidence type="ECO:0000256" key="4">
    <source>
        <dbReference type="ARBA" id="ARBA00016392"/>
    </source>
</evidence>
<dbReference type="AlphaFoldDB" id="A0A2A9P5N9"/>
<evidence type="ECO:0000256" key="11">
    <source>
        <dbReference type="ARBA" id="ARBA00023128"/>
    </source>
</evidence>
<comment type="caution">
    <text evidence="13">The sequence shown here is derived from an EMBL/GenBank/DDBJ whole genome shotgun (WGS) entry which is preliminary data.</text>
</comment>
<evidence type="ECO:0000256" key="8">
    <source>
        <dbReference type="ARBA" id="ARBA00022792"/>
    </source>
</evidence>
<keyword evidence="9" id="KW-0249">Electron transport</keyword>
<protein>
    <recommendedName>
        <fullName evidence="4">NADH dehydrogenase [ubiquinone] 1 alpha subcomplex subunit 1</fullName>
    </recommendedName>
</protein>
<reference evidence="13 14" key="1">
    <citation type="journal article" date="2015" name="BMC Genomics">
        <title>Gene expression during zombie ant biting behavior reflects the complexity underlying fungal parasitic behavioral manipulation.</title>
        <authorList>
            <person name="de Bekker C."/>
            <person name="Ohm R.A."/>
            <person name="Loreto R.G."/>
            <person name="Sebastian A."/>
            <person name="Albert I."/>
            <person name="Merrow M."/>
            <person name="Brachmann A."/>
            <person name="Hughes D.P."/>
        </authorList>
    </citation>
    <scope>NUCLEOTIDE SEQUENCE [LARGE SCALE GENOMIC DNA]</scope>
    <source>
        <strain evidence="13 14">SC16a</strain>
    </source>
</reference>
<evidence type="ECO:0000313" key="13">
    <source>
        <dbReference type="EMBL" id="PFH56193.1"/>
    </source>
</evidence>
<evidence type="ECO:0000256" key="9">
    <source>
        <dbReference type="ARBA" id="ARBA00022982"/>
    </source>
</evidence>
<dbReference type="GO" id="GO:0005743">
    <property type="term" value="C:mitochondrial inner membrane"/>
    <property type="evidence" value="ECO:0007669"/>
    <property type="project" value="UniProtKB-SubCell"/>
</dbReference>
<keyword evidence="12" id="KW-0472">Membrane</keyword>
<dbReference type="OrthoDB" id="1920692at2759"/>
<keyword evidence="5" id="KW-0813">Transport</keyword>
<evidence type="ECO:0000256" key="6">
    <source>
        <dbReference type="ARBA" id="ARBA00022660"/>
    </source>
</evidence>
<evidence type="ECO:0000256" key="12">
    <source>
        <dbReference type="ARBA" id="ARBA00023136"/>
    </source>
</evidence>
<dbReference type="Proteomes" id="UP000037136">
    <property type="component" value="Unassembled WGS sequence"/>
</dbReference>
<organism evidence="13 14">
    <name type="scientific">Ophiocordyceps unilateralis</name>
    <name type="common">Zombie-ant fungus</name>
    <name type="synonym">Torrubia unilateralis</name>
    <dbReference type="NCBI Taxonomy" id="268505"/>
    <lineage>
        <taxon>Eukaryota</taxon>
        <taxon>Fungi</taxon>
        <taxon>Dikarya</taxon>
        <taxon>Ascomycota</taxon>
        <taxon>Pezizomycotina</taxon>
        <taxon>Sordariomycetes</taxon>
        <taxon>Hypocreomycetidae</taxon>
        <taxon>Hypocreales</taxon>
        <taxon>Ophiocordycipitaceae</taxon>
        <taxon>Ophiocordyceps</taxon>
    </lineage>
</organism>
<keyword evidence="14" id="KW-1185">Reference proteome</keyword>
<evidence type="ECO:0000256" key="7">
    <source>
        <dbReference type="ARBA" id="ARBA00022692"/>
    </source>
</evidence>
<comment type="similarity">
    <text evidence="3">Belongs to the complex I NDUFA1 subunit family.</text>
</comment>
<keyword evidence="8" id="KW-0999">Mitochondrion inner membrane</keyword>
<evidence type="ECO:0000256" key="3">
    <source>
        <dbReference type="ARBA" id="ARBA00009960"/>
    </source>
</evidence>
<dbReference type="EMBL" id="LAZP02000637">
    <property type="protein sequence ID" value="PFH56193.1"/>
    <property type="molecule type" value="Genomic_DNA"/>
</dbReference>
<evidence type="ECO:0000256" key="2">
    <source>
        <dbReference type="ARBA" id="ARBA00004298"/>
    </source>
</evidence>
<proteinExistence type="inferred from homology"/>
<reference evidence="13 14" key="2">
    <citation type="journal article" date="2017" name="Sci. Rep.">
        <title>Ant-infecting Ophiocordyceps genomes reveal a high diversity of potential behavioral manipulation genes and a possible major role for enterotoxins.</title>
        <authorList>
            <person name="de Bekker C."/>
            <person name="Ohm R.A."/>
            <person name="Evans H.C."/>
            <person name="Brachmann A."/>
            <person name="Hughes D.P."/>
        </authorList>
    </citation>
    <scope>NUCLEOTIDE SEQUENCE [LARGE SCALE GENOMIC DNA]</scope>
    <source>
        <strain evidence="13 14">SC16a</strain>
    </source>
</reference>
<sequence>MTGMFGVTGVGLAFIKKYQNEGKRPRYSLDAWDRQSTTPISLCAPRLRLTSLNPVMARDRRLTGTVRGQTNEPEAPKAFAYSNGWKMEERIC</sequence>
<evidence type="ECO:0000313" key="14">
    <source>
        <dbReference type="Proteomes" id="UP000037136"/>
    </source>
</evidence>
<dbReference type="Pfam" id="PF15879">
    <property type="entry name" value="MWFE"/>
    <property type="match status" value="1"/>
</dbReference>
<gene>
    <name evidence="13" type="ORF">XA68_16915</name>
</gene>
<keyword evidence="6" id="KW-0679">Respiratory chain</keyword>
<evidence type="ECO:0000256" key="5">
    <source>
        <dbReference type="ARBA" id="ARBA00022448"/>
    </source>
</evidence>
<evidence type="ECO:0000256" key="10">
    <source>
        <dbReference type="ARBA" id="ARBA00022989"/>
    </source>
</evidence>
<dbReference type="InterPro" id="IPR017384">
    <property type="entry name" value="NADH_Ub_cplx-1_asu_su-1"/>
</dbReference>
<keyword evidence="7" id="KW-0812">Transmembrane</keyword>
<name>A0A2A9P5N9_OPHUN</name>
<evidence type="ECO:0000256" key="1">
    <source>
        <dbReference type="ARBA" id="ARBA00003195"/>
    </source>
</evidence>
<keyword evidence="11" id="KW-0496">Mitochondrion</keyword>
<dbReference type="PANTHER" id="PTHR17098:SF2">
    <property type="entry name" value="NADH DEHYDROGENASE [UBIQUINONE] 1 ALPHA SUBCOMPLEX SUBUNIT 1"/>
    <property type="match status" value="1"/>
</dbReference>
<accession>A0A2A9P5N9</accession>
<comment type="subcellular location">
    <subcellularLocation>
        <location evidence="2">Mitochondrion inner membrane</location>
        <topology evidence="2">Single-pass membrane protein</topology>
        <orientation evidence="2">Matrix side</orientation>
    </subcellularLocation>
</comment>
<dbReference type="STRING" id="268505.A0A2A9P5N9"/>
<keyword evidence="10" id="KW-1133">Transmembrane helix</keyword>
<comment type="function">
    <text evidence="1">Accessory subunit of the mitochondrial membrane respiratory chain NADH dehydrogenase (Complex I), that is believed not to be involved in catalysis. Complex I functions in the transfer of electrons from NADH to the respiratory chain. The immediate electron acceptor for the enzyme is believed to be ubiquinone.</text>
</comment>